<dbReference type="InterPro" id="IPR002173">
    <property type="entry name" value="Carboh/pur_kinase_PfkB_CS"/>
</dbReference>
<evidence type="ECO:0000313" key="8">
    <source>
        <dbReference type="Proteomes" id="UP000199287"/>
    </source>
</evidence>
<name>A0A1I3AQG7_9FIRM</name>
<keyword evidence="5" id="KW-0067">ATP-binding</keyword>
<gene>
    <name evidence="7" type="ORF">SAMN05192551_101339</name>
</gene>
<dbReference type="GO" id="GO:0016301">
    <property type="term" value="F:kinase activity"/>
    <property type="evidence" value="ECO:0007669"/>
    <property type="project" value="UniProtKB-KW"/>
</dbReference>
<dbReference type="OrthoDB" id="9813569at2"/>
<dbReference type="EMBL" id="FOQA01000001">
    <property type="protein sequence ID" value="SFH51979.1"/>
    <property type="molecule type" value="Genomic_DNA"/>
</dbReference>
<dbReference type="Pfam" id="PF00294">
    <property type="entry name" value="PfkB"/>
    <property type="match status" value="1"/>
</dbReference>
<dbReference type="RefSeq" id="WP_093368950.1">
    <property type="nucleotide sequence ID" value="NZ_FOQA01000001.1"/>
</dbReference>
<dbReference type="SUPFAM" id="SSF53613">
    <property type="entry name" value="Ribokinase-like"/>
    <property type="match status" value="1"/>
</dbReference>
<evidence type="ECO:0000256" key="5">
    <source>
        <dbReference type="ARBA" id="ARBA00022840"/>
    </source>
</evidence>
<dbReference type="PANTHER" id="PTHR43085">
    <property type="entry name" value="HEXOKINASE FAMILY MEMBER"/>
    <property type="match status" value="1"/>
</dbReference>
<dbReference type="InterPro" id="IPR050306">
    <property type="entry name" value="PfkB_Carbo_kinase"/>
</dbReference>
<protein>
    <submittedName>
        <fullName evidence="7">Fructokinase</fullName>
    </submittedName>
</protein>
<proteinExistence type="inferred from homology"/>
<dbReference type="InterPro" id="IPR011611">
    <property type="entry name" value="PfkB_dom"/>
</dbReference>
<accession>A0A1I3AQG7</accession>
<reference evidence="8" key="1">
    <citation type="submission" date="2016-10" db="EMBL/GenBank/DDBJ databases">
        <authorList>
            <person name="Varghese N."/>
            <person name="Submissions S."/>
        </authorList>
    </citation>
    <scope>NUCLEOTIDE SEQUENCE [LARGE SCALE GENOMIC DNA]</scope>
    <source>
        <strain evidence="8">Z-7934</strain>
    </source>
</reference>
<dbReference type="STRING" id="69895.SAMN05192551_101339"/>
<dbReference type="GO" id="GO:0005524">
    <property type="term" value="F:ATP binding"/>
    <property type="evidence" value="ECO:0007669"/>
    <property type="project" value="UniProtKB-KW"/>
</dbReference>
<dbReference type="CDD" id="cd01167">
    <property type="entry name" value="bac_FRK"/>
    <property type="match status" value="1"/>
</dbReference>
<keyword evidence="3" id="KW-0547">Nucleotide-binding</keyword>
<organism evidence="7 8">
    <name type="scientific">Tindallia magadiensis</name>
    <dbReference type="NCBI Taxonomy" id="69895"/>
    <lineage>
        <taxon>Bacteria</taxon>
        <taxon>Bacillati</taxon>
        <taxon>Bacillota</taxon>
        <taxon>Clostridia</taxon>
        <taxon>Peptostreptococcales</taxon>
        <taxon>Tindalliaceae</taxon>
        <taxon>Tindallia</taxon>
    </lineage>
</organism>
<sequence>MNVNKKISLSKTNLDVLTVGELLIDFISEDYVTELKSAVHFHKTFGGSPGNIAVNLSGMGFKTAIIGSVGNDEFGEFIQDCLETQKVNIEGLQKVEKATSMIFITKSLESPHYFAVRNADYCLKDKKTNYQLIDQCKIFHFTAWALSMPRIRDVTMDLLQYARLQKKLITFDPNYRKNLWEIDHNGAEWIKEYVLPLVDIVKPSEDDAVNIWNVKGSMLENVFMDLSEKNEMTIIFTKGAKGLTAYHSGKSTNVPSYAKTVIDTTGAGDAFWAGFMASLLMKNDLHKALNHGSQIAAHKLEHVGAISDLPLPRDY</sequence>
<evidence type="ECO:0000256" key="2">
    <source>
        <dbReference type="ARBA" id="ARBA00022679"/>
    </source>
</evidence>
<dbReference type="AlphaFoldDB" id="A0A1I3AQG7"/>
<dbReference type="PANTHER" id="PTHR43085:SF1">
    <property type="entry name" value="PSEUDOURIDINE KINASE-RELATED"/>
    <property type="match status" value="1"/>
</dbReference>
<keyword evidence="8" id="KW-1185">Reference proteome</keyword>
<keyword evidence="2" id="KW-0808">Transferase</keyword>
<dbReference type="InterPro" id="IPR029056">
    <property type="entry name" value="Ribokinase-like"/>
</dbReference>
<evidence type="ECO:0000256" key="1">
    <source>
        <dbReference type="ARBA" id="ARBA00010688"/>
    </source>
</evidence>
<evidence type="ECO:0000313" key="7">
    <source>
        <dbReference type="EMBL" id="SFH51979.1"/>
    </source>
</evidence>
<evidence type="ECO:0000259" key="6">
    <source>
        <dbReference type="Pfam" id="PF00294"/>
    </source>
</evidence>
<comment type="similarity">
    <text evidence="1">Belongs to the carbohydrate kinase PfkB family.</text>
</comment>
<feature type="domain" description="Carbohydrate kinase PfkB" evidence="6">
    <location>
        <begin position="15"/>
        <end position="310"/>
    </location>
</feature>
<dbReference type="Gene3D" id="3.40.1190.20">
    <property type="match status" value="1"/>
</dbReference>
<evidence type="ECO:0000256" key="4">
    <source>
        <dbReference type="ARBA" id="ARBA00022777"/>
    </source>
</evidence>
<dbReference type="Proteomes" id="UP000199287">
    <property type="component" value="Unassembled WGS sequence"/>
</dbReference>
<dbReference type="PROSITE" id="PS00584">
    <property type="entry name" value="PFKB_KINASES_2"/>
    <property type="match status" value="1"/>
</dbReference>
<keyword evidence="4 7" id="KW-0418">Kinase</keyword>
<evidence type="ECO:0000256" key="3">
    <source>
        <dbReference type="ARBA" id="ARBA00022741"/>
    </source>
</evidence>